<dbReference type="Pfam" id="PF13458">
    <property type="entry name" value="Peripla_BP_6"/>
    <property type="match status" value="1"/>
</dbReference>
<dbReference type="SUPFAM" id="SSF53822">
    <property type="entry name" value="Periplasmic binding protein-like I"/>
    <property type="match status" value="1"/>
</dbReference>
<reference evidence="7 8" key="1">
    <citation type="submission" date="2019-02" db="EMBL/GenBank/DDBJ databases">
        <authorList>
            <person name="Sun L."/>
            <person name="Pan D."/>
            <person name="Wu X."/>
        </authorList>
    </citation>
    <scope>NUCLEOTIDE SEQUENCE [LARGE SCALE GENOMIC DNA]</scope>
    <source>
        <strain evidence="7 8">JW-1</strain>
    </source>
</reference>
<evidence type="ECO:0000256" key="3">
    <source>
        <dbReference type="ARBA" id="ARBA00022729"/>
    </source>
</evidence>
<keyword evidence="4" id="KW-0029">Amino-acid transport</keyword>
<dbReference type="InterPro" id="IPR028081">
    <property type="entry name" value="Leu-bd"/>
</dbReference>
<dbReference type="InterPro" id="IPR051010">
    <property type="entry name" value="BCAA_transport"/>
</dbReference>
<dbReference type="PRINTS" id="PR00337">
    <property type="entry name" value="LEUILEVALBP"/>
</dbReference>
<dbReference type="Proteomes" id="UP000289260">
    <property type="component" value="Chromosome"/>
</dbReference>
<dbReference type="PROSITE" id="PS51257">
    <property type="entry name" value="PROKAR_LIPOPROTEIN"/>
    <property type="match status" value="1"/>
</dbReference>
<dbReference type="EMBL" id="CP035806">
    <property type="protein sequence ID" value="QBE50340.1"/>
    <property type="molecule type" value="Genomic_DNA"/>
</dbReference>
<accession>A0A4P6KJ10</accession>
<evidence type="ECO:0000313" key="7">
    <source>
        <dbReference type="EMBL" id="QBE50340.1"/>
    </source>
</evidence>
<dbReference type="KEGG" id="ltr:EVS81_11995"/>
<proteinExistence type="inferred from homology"/>
<keyword evidence="2" id="KW-0813">Transport</keyword>
<feature type="signal peptide" evidence="5">
    <location>
        <begin position="1"/>
        <end position="24"/>
    </location>
</feature>
<keyword evidence="3 5" id="KW-0732">Signal</keyword>
<evidence type="ECO:0000259" key="6">
    <source>
        <dbReference type="Pfam" id="PF13458"/>
    </source>
</evidence>
<comment type="similarity">
    <text evidence="1">Belongs to the leucine-binding protein family.</text>
</comment>
<dbReference type="InterPro" id="IPR028082">
    <property type="entry name" value="Peripla_BP_I"/>
</dbReference>
<evidence type="ECO:0000256" key="5">
    <source>
        <dbReference type="SAM" id="SignalP"/>
    </source>
</evidence>
<sequence length="418" mass="42462">MNGNMRGLRGVAAAGAALLLVATAGCSSSGSGGGEGDAGGEEITIGFALSQSGNMAGFDAEPGAAAQLAVEQINADGGIEGKQIRVIQKDVASDPETVGVVAQEFLQEGVDLIVTPCDFDLSSPALIAAQSAEVPAISICAGDPKTADLTTIGDFSFTANAGSDVEGSTGASWAFDQGWENAYLLQDESIEYTKSAGAYFAGAFEALGGTIVGTDSFPGGDNIDVSAQISSIKALPEEPDFIYVASWNPAGATAMKQIREAGIDVPLVGPNALDGQTLLDILGGASDVYYTAFACYEYCSGAATQEDLDAFVADFTESSGSGPSSSYALLGYNMMLAIQNALTGADTESGASLRDALQSAGPVDTPIGEMTYFSDTCHKIIDFPMSIVNVTDGSASFVEQHTAAIVPDLGDGNPCSAS</sequence>
<dbReference type="Gene3D" id="3.40.50.2300">
    <property type="match status" value="2"/>
</dbReference>
<evidence type="ECO:0000313" key="8">
    <source>
        <dbReference type="Proteomes" id="UP000289260"/>
    </source>
</evidence>
<feature type="domain" description="Leucine-binding protein" evidence="6">
    <location>
        <begin position="42"/>
        <end position="393"/>
    </location>
</feature>
<gene>
    <name evidence="7" type="ORF">EVS81_11995</name>
</gene>
<protein>
    <submittedName>
        <fullName evidence="7">Amino acid ABC transporter substrate-binding protein</fullName>
    </submittedName>
</protein>
<name>A0A4P6KJ10_9MICO</name>
<dbReference type="GO" id="GO:0006865">
    <property type="term" value="P:amino acid transport"/>
    <property type="evidence" value="ECO:0007669"/>
    <property type="project" value="UniProtKB-KW"/>
</dbReference>
<feature type="chain" id="PRO_5038359397" evidence="5">
    <location>
        <begin position="25"/>
        <end position="418"/>
    </location>
</feature>
<dbReference type="InterPro" id="IPR000709">
    <property type="entry name" value="Leu_Ile_Val-bd"/>
</dbReference>
<evidence type="ECO:0000256" key="4">
    <source>
        <dbReference type="ARBA" id="ARBA00022970"/>
    </source>
</evidence>
<dbReference type="AlphaFoldDB" id="A0A4P6KJ10"/>
<keyword evidence="8" id="KW-1185">Reference proteome</keyword>
<organism evidence="7 8">
    <name type="scientific">Leucobacter triazinivorans</name>
    <dbReference type="NCBI Taxonomy" id="1784719"/>
    <lineage>
        <taxon>Bacteria</taxon>
        <taxon>Bacillati</taxon>
        <taxon>Actinomycetota</taxon>
        <taxon>Actinomycetes</taxon>
        <taxon>Micrococcales</taxon>
        <taxon>Microbacteriaceae</taxon>
        <taxon>Leucobacter</taxon>
    </lineage>
</organism>
<dbReference type="OrthoDB" id="7337537at2"/>
<dbReference type="PANTHER" id="PTHR30483:SF6">
    <property type="entry name" value="PERIPLASMIC BINDING PROTEIN OF ABC TRANSPORTER FOR NATURAL AMINO ACIDS"/>
    <property type="match status" value="1"/>
</dbReference>
<dbReference type="PANTHER" id="PTHR30483">
    <property type="entry name" value="LEUCINE-SPECIFIC-BINDING PROTEIN"/>
    <property type="match status" value="1"/>
</dbReference>
<evidence type="ECO:0000256" key="2">
    <source>
        <dbReference type="ARBA" id="ARBA00022448"/>
    </source>
</evidence>
<evidence type="ECO:0000256" key="1">
    <source>
        <dbReference type="ARBA" id="ARBA00010062"/>
    </source>
</evidence>